<dbReference type="AlphaFoldDB" id="A0A8J3QSK7"/>
<evidence type="ECO:0000313" key="1">
    <source>
        <dbReference type="EMBL" id="GIH16680.1"/>
    </source>
</evidence>
<reference evidence="1" key="1">
    <citation type="submission" date="2021-01" db="EMBL/GenBank/DDBJ databases">
        <title>Whole genome shotgun sequence of Rugosimonospora africana NBRC 104875.</title>
        <authorList>
            <person name="Komaki H."/>
            <person name="Tamura T."/>
        </authorList>
    </citation>
    <scope>NUCLEOTIDE SEQUENCE</scope>
    <source>
        <strain evidence="1">NBRC 104875</strain>
    </source>
</reference>
<dbReference type="EMBL" id="BONZ01000045">
    <property type="protein sequence ID" value="GIH16680.1"/>
    <property type="molecule type" value="Genomic_DNA"/>
</dbReference>
<dbReference type="RefSeq" id="WP_203920251.1">
    <property type="nucleotide sequence ID" value="NZ_BONZ01000045.1"/>
</dbReference>
<dbReference type="Proteomes" id="UP000642748">
    <property type="component" value="Unassembled WGS sequence"/>
</dbReference>
<organism evidence="1 2">
    <name type="scientific">Rugosimonospora africana</name>
    <dbReference type="NCBI Taxonomy" id="556532"/>
    <lineage>
        <taxon>Bacteria</taxon>
        <taxon>Bacillati</taxon>
        <taxon>Actinomycetota</taxon>
        <taxon>Actinomycetes</taxon>
        <taxon>Micromonosporales</taxon>
        <taxon>Micromonosporaceae</taxon>
        <taxon>Rugosimonospora</taxon>
    </lineage>
</organism>
<comment type="caution">
    <text evidence="1">The sequence shown here is derived from an EMBL/GenBank/DDBJ whole genome shotgun (WGS) entry which is preliminary data.</text>
</comment>
<sequence>MSKTVAVVLDDDHWFWAYDVSLAILAVEVIQLVEAAGLNESWVDDLLDGLRRAVIVQGTYGLHVPADMTEAQRERLQALFIEAAQRLRARGSMTPEQVARGYEVDGHRVFLRGASTIDTSQVAEVADAIVDLVRGQLPPSPPGTHAWFYGTDGTPCGL</sequence>
<keyword evidence="2" id="KW-1185">Reference proteome</keyword>
<protein>
    <submittedName>
        <fullName evidence="1">Uncharacterized protein</fullName>
    </submittedName>
</protein>
<proteinExistence type="predicted"/>
<accession>A0A8J3QSK7</accession>
<gene>
    <name evidence="1" type="ORF">Raf01_48520</name>
</gene>
<evidence type="ECO:0000313" key="2">
    <source>
        <dbReference type="Proteomes" id="UP000642748"/>
    </source>
</evidence>
<name>A0A8J3QSK7_9ACTN</name>